<evidence type="ECO:0000256" key="2">
    <source>
        <dbReference type="ARBA" id="ARBA00022729"/>
    </source>
</evidence>
<dbReference type="RefSeq" id="WP_203031699.1">
    <property type="nucleotide sequence ID" value="NZ_JAEACQ010000159.1"/>
</dbReference>
<evidence type="ECO:0000259" key="3">
    <source>
        <dbReference type="Pfam" id="PF13458"/>
    </source>
</evidence>
<dbReference type="PANTHER" id="PTHR47235">
    <property type="entry name" value="BLR6548 PROTEIN"/>
    <property type="match status" value="1"/>
</dbReference>
<evidence type="ECO:0000313" key="4">
    <source>
        <dbReference type="EMBL" id="MBL7627310.1"/>
    </source>
</evidence>
<proteinExistence type="inferred from homology"/>
<dbReference type="Gene3D" id="3.40.50.2300">
    <property type="match status" value="2"/>
</dbReference>
<comment type="similarity">
    <text evidence="1">Belongs to the leucine-binding protein family.</text>
</comment>
<dbReference type="AlphaFoldDB" id="A0A937RE46"/>
<feature type="domain" description="Leucine-binding protein" evidence="3">
    <location>
        <begin position="63"/>
        <end position="379"/>
    </location>
</feature>
<dbReference type="InterPro" id="IPR028082">
    <property type="entry name" value="Peripla_BP_I"/>
</dbReference>
<dbReference type="EMBL" id="JAEACQ010000159">
    <property type="protein sequence ID" value="MBL7627310.1"/>
    <property type="molecule type" value="Genomic_DNA"/>
</dbReference>
<accession>A0A937RE46</accession>
<evidence type="ECO:0000313" key="5">
    <source>
        <dbReference type="Proteomes" id="UP000604475"/>
    </source>
</evidence>
<dbReference type="SUPFAM" id="SSF53822">
    <property type="entry name" value="Periplasmic binding protein-like I"/>
    <property type="match status" value="1"/>
</dbReference>
<dbReference type="Pfam" id="PF13458">
    <property type="entry name" value="Peripla_BP_6"/>
    <property type="match status" value="1"/>
</dbReference>
<organism evidence="4 5">
    <name type="scientific">Frankia nepalensis</name>
    <dbReference type="NCBI Taxonomy" id="1836974"/>
    <lineage>
        <taxon>Bacteria</taxon>
        <taxon>Bacillati</taxon>
        <taxon>Actinomycetota</taxon>
        <taxon>Actinomycetes</taxon>
        <taxon>Frankiales</taxon>
        <taxon>Frankiaceae</taxon>
        <taxon>Frankia</taxon>
    </lineage>
</organism>
<reference evidence="4" key="1">
    <citation type="submission" date="2020-12" db="EMBL/GenBank/DDBJ databases">
        <title>Genomic characterization of non-nitrogen-fixing Frankia strains.</title>
        <authorList>
            <person name="Carlos-Shanley C."/>
            <person name="Guerra T."/>
            <person name="Hahn D."/>
        </authorList>
    </citation>
    <scope>NUCLEOTIDE SEQUENCE</scope>
    <source>
        <strain evidence="4">CN6</strain>
    </source>
</reference>
<gene>
    <name evidence="4" type="ORF">I7412_09050</name>
</gene>
<dbReference type="InterPro" id="IPR028081">
    <property type="entry name" value="Leu-bd"/>
</dbReference>
<evidence type="ECO:0000256" key="1">
    <source>
        <dbReference type="ARBA" id="ARBA00010062"/>
    </source>
</evidence>
<dbReference type="PANTHER" id="PTHR47235:SF1">
    <property type="entry name" value="BLR6548 PROTEIN"/>
    <property type="match status" value="1"/>
</dbReference>
<sequence>MHLLRTRRVAQLTDESAWVKVGPTSGPSTGWSDGGLTVDASTLKCTQPAADPTRGVTDTEITVEGLAYLTSPGGSTMQGADVGAKVRFDAANDAGGVNGRRINFTGVLDDGQDSSRNIAQAKVIATQTRAFAAVPVITSQAGYADTFCQEKVPFFGWGTNEGFCETAVGFGITGCQYNDGVLANNLAGMVNSLFEDDRNHTLALVGIDLDSSRAALGNLKKYAEAGGVKVTYAESPIPASGLADTTALVQAVMSSNAGAPPDVVYFITDFASGQKLVQALKAAGYPGKFLSPFYDPALVGLKDFDGMYATSSWLPGIDDTNVKATKMVADFKKYAPDQRISISALAGYWSADLFVDALSAAGRDLTVDTFVDFLNKDWVHGGEGAVPETRWPLNHFATTPCSSISQLKDGAWHPVTELSCGSLLVRK</sequence>
<comment type="caution">
    <text evidence="4">The sequence shown here is derived from an EMBL/GenBank/DDBJ whole genome shotgun (WGS) entry which is preliminary data.</text>
</comment>
<keyword evidence="5" id="KW-1185">Reference proteome</keyword>
<keyword evidence="2" id="KW-0732">Signal</keyword>
<dbReference type="Proteomes" id="UP000604475">
    <property type="component" value="Unassembled WGS sequence"/>
</dbReference>
<name>A0A937RE46_9ACTN</name>
<protein>
    <submittedName>
        <fullName evidence="4">ABC transporter substrate-binding protein</fullName>
    </submittedName>
</protein>